<feature type="domain" description="OmpR/PhoB-type" evidence="5">
    <location>
        <begin position="11"/>
        <end position="63"/>
    </location>
</feature>
<organism evidence="6 7">
    <name type="scientific">Paenibacillus gyeongsangnamensis</name>
    <dbReference type="NCBI Taxonomy" id="3388067"/>
    <lineage>
        <taxon>Bacteria</taxon>
        <taxon>Bacillati</taxon>
        <taxon>Bacillota</taxon>
        <taxon>Bacilli</taxon>
        <taxon>Bacillales</taxon>
        <taxon>Paenibacillaceae</taxon>
        <taxon>Paenibacillus</taxon>
    </lineage>
</organism>
<sequence length="63" mass="7440">MLRTDDQQVLADRISFHEHELVIDTVHDVVSFRGEAVSLTQTEYKLLLVLARHPQRHFTREEL</sequence>
<gene>
    <name evidence="6" type="ORF">O9H85_28685</name>
</gene>
<evidence type="ECO:0000256" key="1">
    <source>
        <dbReference type="ARBA" id="ARBA00023015"/>
    </source>
</evidence>
<name>A0ABT4QHK8_9BACL</name>
<feature type="DNA-binding region" description="OmpR/PhoB-type" evidence="4">
    <location>
        <begin position="11"/>
        <end position="63"/>
    </location>
</feature>
<accession>A0ABT4QHK8</accession>
<keyword evidence="2 4" id="KW-0238">DNA-binding</keyword>
<keyword evidence="1" id="KW-0805">Transcription regulation</keyword>
<dbReference type="RefSeq" id="WP_269884850.1">
    <property type="nucleotide sequence ID" value="NZ_JAQAGZ010000022.1"/>
</dbReference>
<dbReference type="InterPro" id="IPR016032">
    <property type="entry name" value="Sig_transdc_resp-reg_C-effctor"/>
</dbReference>
<reference evidence="6 7" key="1">
    <citation type="submission" date="2022-12" db="EMBL/GenBank/DDBJ databases">
        <title>Draft genome sequence of Paenibacillus sp. dW9.</title>
        <authorList>
            <person name="Choi E.-W."/>
            <person name="Kim D.-U."/>
        </authorList>
    </citation>
    <scope>NUCLEOTIDE SEQUENCE [LARGE SCALE GENOMIC DNA]</scope>
    <source>
        <strain evidence="7">dW9</strain>
    </source>
</reference>
<evidence type="ECO:0000256" key="2">
    <source>
        <dbReference type="ARBA" id="ARBA00023125"/>
    </source>
</evidence>
<proteinExistence type="predicted"/>
<keyword evidence="3" id="KW-0804">Transcription</keyword>
<dbReference type="InterPro" id="IPR036388">
    <property type="entry name" value="WH-like_DNA-bd_sf"/>
</dbReference>
<dbReference type="Pfam" id="PF00486">
    <property type="entry name" value="Trans_reg_C"/>
    <property type="match status" value="1"/>
</dbReference>
<evidence type="ECO:0000313" key="6">
    <source>
        <dbReference type="EMBL" id="MCZ8516298.1"/>
    </source>
</evidence>
<dbReference type="SUPFAM" id="SSF46894">
    <property type="entry name" value="C-terminal effector domain of the bipartite response regulators"/>
    <property type="match status" value="1"/>
</dbReference>
<dbReference type="PROSITE" id="PS51755">
    <property type="entry name" value="OMPR_PHOB"/>
    <property type="match status" value="1"/>
</dbReference>
<dbReference type="Proteomes" id="UP001527882">
    <property type="component" value="Unassembled WGS sequence"/>
</dbReference>
<keyword evidence="7" id="KW-1185">Reference proteome</keyword>
<evidence type="ECO:0000313" key="7">
    <source>
        <dbReference type="Proteomes" id="UP001527882"/>
    </source>
</evidence>
<evidence type="ECO:0000256" key="4">
    <source>
        <dbReference type="PROSITE-ProRule" id="PRU01091"/>
    </source>
</evidence>
<evidence type="ECO:0000259" key="5">
    <source>
        <dbReference type="PROSITE" id="PS51755"/>
    </source>
</evidence>
<dbReference type="Gene3D" id="1.10.10.10">
    <property type="entry name" value="Winged helix-like DNA-binding domain superfamily/Winged helix DNA-binding domain"/>
    <property type="match status" value="1"/>
</dbReference>
<evidence type="ECO:0000256" key="3">
    <source>
        <dbReference type="ARBA" id="ARBA00023163"/>
    </source>
</evidence>
<dbReference type="EMBL" id="JAQAGZ010000022">
    <property type="protein sequence ID" value="MCZ8516298.1"/>
    <property type="molecule type" value="Genomic_DNA"/>
</dbReference>
<comment type="caution">
    <text evidence="6">The sequence shown here is derived from an EMBL/GenBank/DDBJ whole genome shotgun (WGS) entry which is preliminary data.</text>
</comment>
<dbReference type="InterPro" id="IPR001867">
    <property type="entry name" value="OmpR/PhoB-type_DNA-bd"/>
</dbReference>
<protein>
    <recommendedName>
        <fullName evidence="5">OmpR/PhoB-type domain-containing protein</fullName>
    </recommendedName>
</protein>